<dbReference type="GO" id="GO:0008270">
    <property type="term" value="F:zinc ion binding"/>
    <property type="evidence" value="ECO:0007669"/>
    <property type="project" value="UniProtKB-KW"/>
</dbReference>
<keyword evidence="1" id="KW-0479">Metal-binding</keyword>
<accession>A0A023BC57</accession>
<dbReference type="Pfam" id="PF01753">
    <property type="entry name" value="zf-MYND"/>
    <property type="match status" value="1"/>
</dbReference>
<evidence type="ECO:0000256" key="2">
    <source>
        <dbReference type="ARBA" id="ARBA00022771"/>
    </source>
</evidence>
<evidence type="ECO:0000313" key="7">
    <source>
        <dbReference type="Proteomes" id="UP000019763"/>
    </source>
</evidence>
<keyword evidence="2 4" id="KW-0863">Zinc-finger</keyword>
<gene>
    <name evidence="6" type="ORF">GNI_016410</name>
</gene>
<dbReference type="PROSITE" id="PS01360">
    <property type="entry name" value="ZF_MYND_1"/>
    <property type="match status" value="1"/>
</dbReference>
<proteinExistence type="predicted"/>
<dbReference type="EMBL" id="AFNH02000121">
    <property type="protein sequence ID" value="EZG82416.1"/>
    <property type="molecule type" value="Genomic_DNA"/>
</dbReference>
<protein>
    <submittedName>
        <fullName evidence="6">MYND finger protein</fullName>
    </submittedName>
</protein>
<dbReference type="RefSeq" id="XP_011128985.1">
    <property type="nucleotide sequence ID" value="XM_011130683.1"/>
</dbReference>
<dbReference type="GeneID" id="22910849"/>
<dbReference type="SUPFAM" id="SSF144232">
    <property type="entry name" value="HIT/MYND zinc finger-like"/>
    <property type="match status" value="1"/>
</dbReference>
<name>A0A023BC57_GRENI</name>
<dbReference type="PROSITE" id="PS50865">
    <property type="entry name" value="ZF_MYND_2"/>
    <property type="match status" value="1"/>
</dbReference>
<evidence type="ECO:0000256" key="3">
    <source>
        <dbReference type="ARBA" id="ARBA00022833"/>
    </source>
</evidence>
<keyword evidence="3" id="KW-0862">Zinc</keyword>
<comment type="caution">
    <text evidence="6">The sequence shown here is derived from an EMBL/GenBank/DDBJ whole genome shotgun (WGS) entry which is preliminary data.</text>
</comment>
<dbReference type="InterPro" id="IPR002893">
    <property type="entry name" value="Znf_MYND"/>
</dbReference>
<sequence>MSEDFLDIAHKKFSYVLIPADIDEEVLVFDFEGREGDFQRKLKMHFSEEKLTEKQKQMLTQDLIKTAQEKIDSESKSAGRVEDKFDMSSLTDQVENNYQIIPLTVPTKDNKHMCVNAYIDNVGRVKGKALNSRASRITSDDIRGDCFLSRSFDDEQEFKRLDFGFDDYQQLLTNPPEKKGRWNPEDALKQLQTPAVPTASLDKCSNCFKTKSESGVPKLFVCGRCKKAAYCNAECQKKDWVYHKRICKS</sequence>
<dbReference type="OMA" id="MMLQMDS"/>
<dbReference type="OrthoDB" id="341421at2759"/>
<dbReference type="AlphaFoldDB" id="A0A023BC57"/>
<evidence type="ECO:0000256" key="4">
    <source>
        <dbReference type="PROSITE-ProRule" id="PRU00134"/>
    </source>
</evidence>
<keyword evidence="7" id="KW-1185">Reference proteome</keyword>
<dbReference type="VEuPathDB" id="CryptoDB:GNI_016410"/>
<evidence type="ECO:0000256" key="1">
    <source>
        <dbReference type="ARBA" id="ARBA00022723"/>
    </source>
</evidence>
<dbReference type="Proteomes" id="UP000019763">
    <property type="component" value="Unassembled WGS sequence"/>
</dbReference>
<reference evidence="6" key="1">
    <citation type="submission" date="2013-12" db="EMBL/GenBank/DDBJ databases">
        <authorList>
            <person name="Omoto C.K."/>
            <person name="Sibley D."/>
            <person name="Venepally P."/>
            <person name="Hadjithomas M."/>
            <person name="Karamycheva S."/>
            <person name="Brunk B."/>
            <person name="Roos D."/>
            <person name="Caler E."/>
            <person name="Lorenzi H."/>
        </authorList>
    </citation>
    <scope>NUCLEOTIDE SEQUENCE</scope>
</reference>
<organism evidence="6 7">
    <name type="scientific">Gregarina niphandrodes</name>
    <name type="common">Septate eugregarine</name>
    <dbReference type="NCBI Taxonomy" id="110365"/>
    <lineage>
        <taxon>Eukaryota</taxon>
        <taxon>Sar</taxon>
        <taxon>Alveolata</taxon>
        <taxon>Apicomplexa</taxon>
        <taxon>Conoidasida</taxon>
        <taxon>Gregarinasina</taxon>
        <taxon>Eugregarinorida</taxon>
        <taxon>Gregarinidae</taxon>
        <taxon>Gregarina</taxon>
    </lineage>
</organism>
<dbReference type="Gene3D" id="6.10.140.2220">
    <property type="match status" value="1"/>
</dbReference>
<feature type="domain" description="MYND-type" evidence="5">
    <location>
        <begin position="204"/>
        <end position="247"/>
    </location>
</feature>
<evidence type="ECO:0000259" key="5">
    <source>
        <dbReference type="PROSITE" id="PS50865"/>
    </source>
</evidence>
<evidence type="ECO:0000313" key="6">
    <source>
        <dbReference type="EMBL" id="EZG82416.1"/>
    </source>
</evidence>
<dbReference type="eggNOG" id="ENOG502RZI8">
    <property type="taxonomic scope" value="Eukaryota"/>
</dbReference>